<evidence type="ECO:0000313" key="6">
    <source>
        <dbReference type="EMBL" id="KAK1653611.1"/>
    </source>
</evidence>
<feature type="compositionally biased region" description="Basic and acidic residues" evidence="3">
    <location>
        <begin position="336"/>
        <end position="385"/>
    </location>
</feature>
<dbReference type="GO" id="GO:0003676">
    <property type="term" value="F:nucleic acid binding"/>
    <property type="evidence" value="ECO:0007669"/>
    <property type="project" value="InterPro"/>
</dbReference>
<evidence type="ECO:0008006" key="8">
    <source>
        <dbReference type="Google" id="ProtNLM"/>
    </source>
</evidence>
<feature type="compositionally biased region" description="Basic and acidic residues" evidence="3">
    <location>
        <begin position="690"/>
        <end position="703"/>
    </location>
</feature>
<feature type="compositionally biased region" description="Basic and acidic residues" evidence="3">
    <location>
        <begin position="392"/>
        <end position="407"/>
    </location>
</feature>
<dbReference type="PROSITE" id="PS50158">
    <property type="entry name" value="ZF_CCHC"/>
    <property type="match status" value="1"/>
</dbReference>
<dbReference type="SUPFAM" id="SSF57756">
    <property type="entry name" value="Retrovirus zinc finger-like domains"/>
    <property type="match status" value="1"/>
</dbReference>
<feature type="region of interest" description="Disordered" evidence="3">
    <location>
        <begin position="1"/>
        <end position="77"/>
    </location>
</feature>
<dbReference type="Gene3D" id="3.60.10.10">
    <property type="entry name" value="Endonuclease/exonuclease/phosphatase"/>
    <property type="match status" value="1"/>
</dbReference>
<dbReference type="InterPro" id="IPR043502">
    <property type="entry name" value="DNA/RNA_pol_sf"/>
</dbReference>
<feature type="region of interest" description="Disordered" evidence="3">
    <location>
        <begin position="1011"/>
        <end position="1048"/>
    </location>
</feature>
<dbReference type="Proteomes" id="UP001231189">
    <property type="component" value="Unassembled WGS sequence"/>
</dbReference>
<gene>
    <name evidence="6" type="ORF">QYE76_071416</name>
</gene>
<feature type="compositionally biased region" description="Basic and acidic residues" evidence="3">
    <location>
        <begin position="835"/>
        <end position="850"/>
    </location>
</feature>
<dbReference type="Pfam" id="PF00078">
    <property type="entry name" value="RVT_1"/>
    <property type="match status" value="1"/>
</dbReference>
<dbReference type="SUPFAM" id="SSF56672">
    <property type="entry name" value="DNA/RNA polymerases"/>
    <property type="match status" value="1"/>
</dbReference>
<dbReference type="PROSITE" id="PS50878">
    <property type="entry name" value="RT_POL"/>
    <property type="match status" value="1"/>
</dbReference>
<feature type="region of interest" description="Disordered" evidence="3">
    <location>
        <begin position="297"/>
        <end position="423"/>
    </location>
</feature>
<dbReference type="InterPro" id="IPR000477">
    <property type="entry name" value="RT_dom"/>
</dbReference>
<feature type="region of interest" description="Disordered" evidence="3">
    <location>
        <begin position="896"/>
        <end position="923"/>
    </location>
</feature>
<dbReference type="InterPro" id="IPR001878">
    <property type="entry name" value="Znf_CCHC"/>
</dbReference>
<comment type="caution">
    <text evidence="6">The sequence shown here is derived from an EMBL/GenBank/DDBJ whole genome shotgun (WGS) entry which is preliminary data.</text>
</comment>
<dbReference type="EMBL" id="JAUUTY010000004">
    <property type="protein sequence ID" value="KAK1653611.1"/>
    <property type="molecule type" value="Genomic_DNA"/>
</dbReference>
<reference evidence="6" key="1">
    <citation type="submission" date="2023-07" db="EMBL/GenBank/DDBJ databases">
        <title>A chromosome-level genome assembly of Lolium multiflorum.</title>
        <authorList>
            <person name="Chen Y."/>
            <person name="Copetti D."/>
            <person name="Kolliker R."/>
            <person name="Studer B."/>
        </authorList>
    </citation>
    <scope>NUCLEOTIDE SEQUENCE</scope>
    <source>
        <strain evidence="6">02402/16</strain>
        <tissue evidence="6">Leaf</tissue>
    </source>
</reference>
<dbReference type="SMART" id="SM00343">
    <property type="entry name" value="ZnF_C2HC"/>
    <property type="match status" value="2"/>
</dbReference>
<proteinExistence type="predicted"/>
<feature type="domain" description="Reverse transcriptase" evidence="5">
    <location>
        <begin position="1504"/>
        <end position="1782"/>
    </location>
</feature>
<dbReference type="CDD" id="cd01650">
    <property type="entry name" value="RT_nLTR_like"/>
    <property type="match status" value="1"/>
</dbReference>
<keyword evidence="2" id="KW-0175">Coiled coil</keyword>
<feature type="coiled-coil region" evidence="2">
    <location>
        <begin position="503"/>
        <end position="530"/>
    </location>
</feature>
<feature type="compositionally biased region" description="Basic residues" evidence="3">
    <location>
        <begin position="31"/>
        <end position="47"/>
    </location>
</feature>
<dbReference type="Pfam" id="PF00098">
    <property type="entry name" value="zf-CCHC"/>
    <property type="match status" value="1"/>
</dbReference>
<evidence type="ECO:0000256" key="1">
    <source>
        <dbReference type="PROSITE-ProRule" id="PRU00047"/>
    </source>
</evidence>
<dbReference type="Gene3D" id="4.10.60.10">
    <property type="entry name" value="Zinc finger, CCHC-type"/>
    <property type="match status" value="1"/>
</dbReference>
<feature type="region of interest" description="Disordered" evidence="3">
    <location>
        <begin position="223"/>
        <end position="265"/>
    </location>
</feature>
<keyword evidence="1" id="KW-0863">Zinc-finger</keyword>
<dbReference type="InterPro" id="IPR036875">
    <property type="entry name" value="Znf_CCHC_sf"/>
</dbReference>
<name>A0AAD8WEK8_LOLMU</name>
<accession>A0AAD8WEK8</accession>
<feature type="compositionally biased region" description="Acidic residues" evidence="3">
    <location>
        <begin position="677"/>
        <end position="689"/>
    </location>
</feature>
<dbReference type="SUPFAM" id="SSF56219">
    <property type="entry name" value="DNase I-like"/>
    <property type="match status" value="1"/>
</dbReference>
<feature type="compositionally biased region" description="Low complexity" evidence="3">
    <location>
        <begin position="302"/>
        <end position="313"/>
    </location>
</feature>
<evidence type="ECO:0000259" key="5">
    <source>
        <dbReference type="PROSITE" id="PS50878"/>
    </source>
</evidence>
<organism evidence="6 7">
    <name type="scientific">Lolium multiflorum</name>
    <name type="common">Italian ryegrass</name>
    <name type="synonym">Lolium perenne subsp. multiflorum</name>
    <dbReference type="NCBI Taxonomy" id="4521"/>
    <lineage>
        <taxon>Eukaryota</taxon>
        <taxon>Viridiplantae</taxon>
        <taxon>Streptophyta</taxon>
        <taxon>Embryophyta</taxon>
        <taxon>Tracheophyta</taxon>
        <taxon>Spermatophyta</taxon>
        <taxon>Magnoliopsida</taxon>
        <taxon>Liliopsida</taxon>
        <taxon>Poales</taxon>
        <taxon>Poaceae</taxon>
        <taxon>BOP clade</taxon>
        <taxon>Pooideae</taxon>
        <taxon>Poodae</taxon>
        <taxon>Poeae</taxon>
        <taxon>Poeae Chloroplast Group 2 (Poeae type)</taxon>
        <taxon>Loliodinae</taxon>
        <taxon>Loliinae</taxon>
        <taxon>Lolium</taxon>
    </lineage>
</organism>
<feature type="region of interest" description="Disordered" evidence="3">
    <location>
        <begin position="660"/>
        <end position="718"/>
    </location>
</feature>
<evidence type="ECO:0000256" key="3">
    <source>
        <dbReference type="SAM" id="MobiDB-lite"/>
    </source>
</evidence>
<keyword evidence="1" id="KW-0862">Zinc</keyword>
<dbReference type="GO" id="GO:0008270">
    <property type="term" value="F:zinc ion binding"/>
    <property type="evidence" value="ECO:0007669"/>
    <property type="project" value="UniProtKB-KW"/>
</dbReference>
<dbReference type="InterPro" id="IPR036691">
    <property type="entry name" value="Endo/exonu/phosph_ase_sf"/>
</dbReference>
<feature type="compositionally biased region" description="Basic and acidic residues" evidence="3">
    <location>
        <begin position="804"/>
        <end position="822"/>
    </location>
</feature>
<dbReference type="PANTHER" id="PTHR33116:SF87">
    <property type="entry name" value="OS01G0158850 PROTEIN"/>
    <property type="match status" value="1"/>
</dbReference>
<dbReference type="InterPro" id="IPR005135">
    <property type="entry name" value="Endo/exonuclease/phosphatase"/>
</dbReference>
<evidence type="ECO:0000256" key="2">
    <source>
        <dbReference type="SAM" id="Coils"/>
    </source>
</evidence>
<sequence length="2094" mass="229740">MCLTARRSPREATEARAGSEGLRGGGEGRKERRVRSAHRQGTRRRLRALLVEGLGGENPFSALSPETTGSEEEDTPASARIGSAAGVAAWTVGLSEGAAVLTEGGGAPSSPGSAGATAPDLGSLEVFPPLPVREEGADFSAERCVGAGRDAAAPTSCKIGEIFISWRPETGGSPDLAAAAGAQTRGLGFPSRGAALPGPGASSLVGRGPILPGPGELDPGLLRGAPTDSQPVLSSGGTDGRHVPQGQKGAATMFGGRSGGDLDDSTPGAQVLKWWWRPVGTLNHSLGFPAATRDLQQRGLAVRPSSRPSSPNPRVRRRHMERRGKRRYEELGDGSEGWRREQDLRQKLDREQEEHRRQQKERDREFQRREEDLRAREWRGREPRRPPAPPQRGRDAGRGEDRFERGARQGSASKGSEAGGGDAKNITCYNCGKQGHVQAECKDEPFCIKCNKSGHLSAMCAALSRASEPFWAGFGSPGRGFVCLEVPEEELLPPAPNAARVSLAQGSLSAEQLEDELKDLVDEEWRWNVQELSNGEFTTCFPSKESLRMAIRGGGLNLPNCNIRAVVSAAVGDPSASERLEEVWVKLFDVPPPYRQPVRILLAARELGRPLGVDDQSLELDSTPVRLLVGCRRPAQLPSHLTLFVNSQGFKVRVLVEGATGAAPSAPPPPPNPAFDDKEEEGDESEGEGWDGRRGKHISKDKGSSAPRPGAGGVPKLKSVALGPEETLQSKATSVIPASALNQYGSNLLGKGDIFPILKTLLTPVEGSASSLELAADTEGDQPPVSPSPLTNSATPDDLATPSVDDRTEGKAWHLTQEERAEVGLSPTWESDPNLMREKERRSKSNKDRPSLALGAAGKEVAMQLIFADGEQQGNAGLKGSLSMEGSVIGELAAQVARAPRTKSKSVGPSRRSRREASASAEPILQKAIARAQKKTPGNSASPTPKSLSRFAVFPKVSDDHLLGVAKDSCILFPSAAGNPAPLLSIIRAKELAQAELALARDRLAAEQEAATAADGAVETQTPAEATGVASQEGAGAPESSGGRKKKGALAVRKKKDFTDQELRSLEVGEKFFWCWLPANGHSGGMLLGLRDSVFDVGRVSLGQFFISASIMCRADNFKFEFIGVYGPADHAFTQEFLQEISDKVAASDLPVLMGGDFNLLRDATDKNNDRINWARMEAFNDNIASWGLREIPRTGARYTWTNKRLNPVRCVLDRVLIAPELDTQFPLCSLMAETSLGSDHTPLILDSGQDIQCTSNRFFFESGWFELPQFADMFAAIWGDLAAKVRGRDVLDWWSFMSSGVRKKLKGWNANRKAEANAAKTALLHQIKSLDDKADSVGLDGEEWAFRYHLEDQILAIFRVEEEYWRQRGRVRWMLQGDSNTAYFHAVANGRRRKCCILRLLSDEGPITDKRQIQEHIYVFYRRLLGSSDTRVCTLDPGAWVPAARVSPQENEDILRTLSQSELDGLVQDMKSDTAPGPDGLPVQFFKKFWPLLRMGVLHIVNDFLLGRIDISRLNFGVLSLIPKVQGADRITQFRPIALINVIFKIVSKAMACKLDPIANRVISPNQSAFIKGRFILDGVLALHEVVHEVKARREACVLLKLDFEKAYDRVNWDFLREVLRCKGFDSGAVHRIMQLVSGGQTAISINGEIGPFFRNKRGVRQGDPLSPLLFNFMAEALSIILTKANSAGHIAGVVPHLIPGGITHLQYADDTIIMIQDDEQQLINLKFILMCFEDMSGLKINYHKSEVIVMGRSPDRQQQVADQLNCKLGEFPFIYLGLPISDRALTMEQWLFLVRKLAAKVEPWWGKFMSAGGRLILSNACLANLPTYAMGLFLLQDGIHAKFDSHRARFYWEGVGPKRKFHLVNWPAVCRPKASGGLGIVNSRLMNIALMMKWVWKLYQEGNQLWRQLINAKYNNSDDIFSASGQQGSQFWRSIHKIKHLFKLGAQHSIRDGRRTKFWMDRWVGDTPLKDRFPGLFNVATSQMDSVAQVCGSNAPLSFRRQLDQGLATALDELQQLIDSTVLSEGQDKVSWRLENNGMFSVKSLYARLSQGATVAHFKDWLILAKPKDRPWLRWLISELRRVHALHLPHDD</sequence>
<feature type="compositionally biased region" description="Basic residues" evidence="3">
    <location>
        <begin position="314"/>
        <end position="326"/>
    </location>
</feature>
<feature type="domain" description="CCHC-type" evidence="4">
    <location>
        <begin position="428"/>
        <end position="443"/>
    </location>
</feature>
<evidence type="ECO:0000313" key="7">
    <source>
        <dbReference type="Proteomes" id="UP001231189"/>
    </source>
</evidence>
<feature type="region of interest" description="Disordered" evidence="3">
    <location>
        <begin position="773"/>
        <end position="852"/>
    </location>
</feature>
<feature type="compositionally biased region" description="Polar residues" evidence="3">
    <location>
        <begin position="227"/>
        <end position="236"/>
    </location>
</feature>
<keyword evidence="7" id="KW-1185">Reference proteome</keyword>
<dbReference type="PANTHER" id="PTHR33116">
    <property type="entry name" value="REVERSE TRANSCRIPTASE ZINC-BINDING DOMAIN-CONTAINING PROTEIN-RELATED-RELATED"/>
    <property type="match status" value="1"/>
</dbReference>
<dbReference type="Pfam" id="PF03372">
    <property type="entry name" value="Exo_endo_phos"/>
    <property type="match status" value="1"/>
</dbReference>
<evidence type="ECO:0000259" key="4">
    <source>
        <dbReference type="PROSITE" id="PS50158"/>
    </source>
</evidence>
<dbReference type="GO" id="GO:0003824">
    <property type="term" value="F:catalytic activity"/>
    <property type="evidence" value="ECO:0007669"/>
    <property type="project" value="InterPro"/>
</dbReference>
<keyword evidence="1" id="KW-0479">Metal-binding</keyword>
<protein>
    <recommendedName>
        <fullName evidence="8">Retrotransposon protein, putative, unclassified</fullName>
    </recommendedName>
</protein>